<proteinExistence type="predicted"/>
<comment type="caution">
    <text evidence="1">The sequence shown here is derived from an EMBL/GenBank/DDBJ whole genome shotgun (WGS) entry which is preliminary data.</text>
</comment>
<gene>
    <name evidence="1" type="ORF">LTR97_007100</name>
</gene>
<dbReference type="EMBL" id="JAVRQU010000010">
    <property type="protein sequence ID" value="KAK5698140.1"/>
    <property type="molecule type" value="Genomic_DNA"/>
</dbReference>
<sequence length="267" mass="30026">MTSAMRTYEDASDRMTELLFRLPAELRNEIYALCLPDDFERAISDERMLELRWLACSEQLFSEAATLVYNVIPFYCSTGLPLGVGDAIYRMSADIRCRPHLLDSHSLAGDFERHVRATYGKDSARSLYSLASRMVRELVVEVRVADCEHAPDLADRFVTFFDGLRERFRGLKKLSILFGPAFMAVTADMASIKAMSRTGWVDIRGTPGEPYLQDAIESVKLLAPTTCKVHWKVSGAFNVFDSGPLLSKPARKTRKRMVQNGKEPGPS</sequence>
<evidence type="ECO:0000313" key="1">
    <source>
        <dbReference type="EMBL" id="KAK5698140.1"/>
    </source>
</evidence>
<dbReference type="Proteomes" id="UP001310594">
    <property type="component" value="Unassembled WGS sequence"/>
</dbReference>
<evidence type="ECO:0000313" key="2">
    <source>
        <dbReference type="Proteomes" id="UP001310594"/>
    </source>
</evidence>
<organism evidence="1 2">
    <name type="scientific">Elasticomyces elasticus</name>
    <dbReference type="NCBI Taxonomy" id="574655"/>
    <lineage>
        <taxon>Eukaryota</taxon>
        <taxon>Fungi</taxon>
        <taxon>Dikarya</taxon>
        <taxon>Ascomycota</taxon>
        <taxon>Pezizomycotina</taxon>
        <taxon>Dothideomycetes</taxon>
        <taxon>Dothideomycetidae</taxon>
        <taxon>Mycosphaerellales</taxon>
        <taxon>Teratosphaeriaceae</taxon>
        <taxon>Elasticomyces</taxon>
    </lineage>
</organism>
<protein>
    <submittedName>
        <fullName evidence="1">Uncharacterized protein</fullName>
    </submittedName>
</protein>
<reference evidence="1" key="1">
    <citation type="submission" date="2023-08" db="EMBL/GenBank/DDBJ databases">
        <title>Black Yeasts Isolated from many extreme environments.</title>
        <authorList>
            <person name="Coleine C."/>
            <person name="Stajich J.E."/>
            <person name="Selbmann L."/>
        </authorList>
    </citation>
    <scope>NUCLEOTIDE SEQUENCE</scope>
    <source>
        <strain evidence="1">CCFEE 5810</strain>
    </source>
</reference>
<dbReference type="AlphaFoldDB" id="A0AAN7WA24"/>
<accession>A0AAN7WA24</accession>
<name>A0AAN7WA24_9PEZI</name>